<evidence type="ECO:0000313" key="42">
    <source>
        <dbReference type="Proteomes" id="UP000033987"/>
    </source>
</evidence>
<dbReference type="Proteomes" id="UP000034944">
    <property type="component" value="Unassembled WGS sequence"/>
</dbReference>
<dbReference type="EMBL" id="JJPL01000134">
    <property type="protein sequence ID" value="KKG60832.1"/>
    <property type="molecule type" value="Genomic_DNA"/>
</dbReference>
<evidence type="ECO:0000313" key="47">
    <source>
        <dbReference type="Proteomes" id="UP000034151"/>
    </source>
</evidence>
<evidence type="ECO:0000313" key="40">
    <source>
        <dbReference type="Proteomes" id="UP000033878"/>
    </source>
</evidence>
<evidence type="ECO:0000313" key="36">
    <source>
        <dbReference type="EMBL" id="KKH46046.1"/>
    </source>
</evidence>
<organism evidence="3 58">
    <name type="scientific">Methanosarcina mazei</name>
    <name type="common">Methanosarcina frisia</name>
    <dbReference type="NCBI Taxonomy" id="2209"/>
    <lineage>
        <taxon>Archaea</taxon>
        <taxon>Methanobacteriati</taxon>
        <taxon>Methanobacteriota</taxon>
        <taxon>Stenosarchaea group</taxon>
        <taxon>Methanomicrobia</taxon>
        <taxon>Methanosarcinales</taxon>
        <taxon>Methanosarcinaceae</taxon>
        <taxon>Methanosarcina</taxon>
    </lineage>
</organism>
<dbReference type="EMBL" id="JJQE01000161">
    <property type="protein sequence ID" value="KKH24544.1"/>
    <property type="molecule type" value="Genomic_DNA"/>
</dbReference>
<evidence type="ECO:0000313" key="56">
    <source>
        <dbReference type="Proteomes" id="UP000034338"/>
    </source>
</evidence>
<dbReference type="EMBL" id="JJPG01000144">
    <property type="protein sequence ID" value="KKG47781.1"/>
    <property type="molecule type" value="Genomic_DNA"/>
</dbReference>
<evidence type="ECO:0000313" key="45">
    <source>
        <dbReference type="Proteomes" id="UP000034064"/>
    </source>
</evidence>
<dbReference type="EMBL" id="JJOS01000012">
    <property type="protein sequence ID" value="KKG06157.1"/>
    <property type="molecule type" value="Genomic_DNA"/>
</dbReference>
<dbReference type="EMBL" id="JJQF01000036">
    <property type="protein sequence ID" value="KKH33156.1"/>
    <property type="molecule type" value="Genomic_DNA"/>
</dbReference>
<dbReference type="EMBL" id="JJQD01000158">
    <property type="protein sequence ID" value="KKH25383.1"/>
    <property type="molecule type" value="Genomic_DNA"/>
</dbReference>
<evidence type="ECO:0000313" key="38">
    <source>
        <dbReference type="EMBL" id="KKH86899.1"/>
    </source>
</evidence>
<evidence type="ECO:0000313" key="67">
    <source>
        <dbReference type="Proteomes" id="UP000034667"/>
    </source>
</evidence>
<evidence type="ECO:0000313" key="49">
    <source>
        <dbReference type="Proteomes" id="UP000034195"/>
    </source>
</evidence>
<dbReference type="Proteomes" id="UP000034151">
    <property type="component" value="Unassembled WGS sequence"/>
</dbReference>
<evidence type="ECO:0000313" key="30">
    <source>
        <dbReference type="EMBL" id="KKH21981.1"/>
    </source>
</evidence>
<dbReference type="Proteomes" id="UP000034657">
    <property type="component" value="Unassembled WGS sequence"/>
</dbReference>
<protein>
    <submittedName>
        <fullName evidence="3">Uncharacterized protein</fullName>
    </submittedName>
</protein>
<dbReference type="Proteomes" id="UP000034047">
    <property type="component" value="Unassembled WGS sequence"/>
</dbReference>
<keyword evidence="65" id="KW-1185">Reference proteome</keyword>
<evidence type="ECO:0000313" key="13">
    <source>
        <dbReference type="EMBL" id="KKG60832.1"/>
    </source>
</evidence>
<evidence type="ECO:0000313" key="21">
    <source>
        <dbReference type="EMBL" id="KKG86486.1"/>
    </source>
</evidence>
<dbReference type="Proteomes" id="UP000034950">
    <property type="component" value="Unassembled WGS sequence"/>
</dbReference>
<dbReference type="Proteomes" id="UP000034387">
    <property type="component" value="Unassembled WGS sequence"/>
</dbReference>
<dbReference type="EMBL" id="JJPV01000021">
    <property type="protein sequence ID" value="KKH03004.1"/>
    <property type="molecule type" value="Genomic_DNA"/>
</dbReference>
<evidence type="ECO:0000313" key="7">
    <source>
        <dbReference type="EMBL" id="KKG39404.1"/>
    </source>
</evidence>
<evidence type="ECO:0000313" key="63">
    <source>
        <dbReference type="Proteomes" id="UP000034566"/>
    </source>
</evidence>
<dbReference type="Proteomes" id="UP000034820">
    <property type="component" value="Unassembled WGS sequence"/>
</dbReference>
<evidence type="ECO:0000313" key="3">
    <source>
        <dbReference type="EMBL" id="KKG27503.1"/>
    </source>
</evidence>
<dbReference type="EMBL" id="JJPC01000033">
    <property type="protein sequence ID" value="KKG36936.1"/>
    <property type="molecule type" value="Genomic_DNA"/>
</dbReference>
<evidence type="ECO:0000313" key="59">
    <source>
        <dbReference type="Proteomes" id="UP000034409"/>
    </source>
</evidence>
<dbReference type="EMBL" id="JJPY01000064">
    <property type="protein sequence ID" value="KKH08801.1"/>
    <property type="molecule type" value="Genomic_DNA"/>
</dbReference>
<dbReference type="EMBL" id="JJPI01000048">
    <property type="protein sequence ID" value="KKG55840.1"/>
    <property type="molecule type" value="Genomic_DNA"/>
</dbReference>
<evidence type="ECO:0000313" key="25">
    <source>
        <dbReference type="EMBL" id="KKH03626.1"/>
    </source>
</evidence>
<dbReference type="Proteomes" id="UP000034817">
    <property type="component" value="Unassembled WGS sequence"/>
</dbReference>
<dbReference type="EMBL" id="JJPU01000040">
    <property type="protein sequence ID" value="KKH00768.1"/>
    <property type="molecule type" value="Genomic_DNA"/>
</dbReference>
<dbReference type="Proteomes" id="UP000033889">
    <property type="component" value="Unassembled WGS sequence"/>
</dbReference>
<evidence type="ECO:0000313" key="41">
    <source>
        <dbReference type="Proteomes" id="UP000033889"/>
    </source>
</evidence>
<dbReference type="EMBL" id="JJQK01000243">
    <property type="protein sequence ID" value="KKH46046.1"/>
    <property type="molecule type" value="Genomic_DNA"/>
</dbReference>
<dbReference type="EMBL" id="JJPA01000236">
    <property type="protein sequence ID" value="KKG27503.1"/>
    <property type="molecule type" value="Genomic_DNA"/>
</dbReference>
<dbReference type="Proteomes" id="UP000034074">
    <property type="component" value="Unassembled WGS sequence"/>
</dbReference>
<dbReference type="EMBL" id="JJQI01000053">
    <property type="protein sequence ID" value="KKH40108.1"/>
    <property type="molecule type" value="Genomic_DNA"/>
</dbReference>
<dbReference type="Proteomes" id="UP000034259">
    <property type="component" value="Unassembled WGS sequence"/>
</dbReference>
<dbReference type="Proteomes" id="UP000034733">
    <property type="component" value="Unassembled WGS sequence"/>
</dbReference>
<evidence type="ECO:0000313" key="32">
    <source>
        <dbReference type="EMBL" id="KKH24544.1"/>
    </source>
</evidence>
<evidence type="ECO:0000313" key="29">
    <source>
        <dbReference type="EMBL" id="KKH13509.1"/>
    </source>
</evidence>
<evidence type="ECO:0000313" key="8">
    <source>
        <dbReference type="EMBL" id="KKG46975.1"/>
    </source>
</evidence>
<dbReference type="Proteomes" id="UP000034188">
    <property type="component" value="Unassembled WGS sequence"/>
</dbReference>
<dbReference type="EMBL" id="JJQB01000029">
    <property type="protein sequence ID" value="KKH22586.1"/>
    <property type="molecule type" value="Genomic_DNA"/>
</dbReference>
<dbReference type="Proteomes" id="UP000034667">
    <property type="component" value="Unassembled WGS sequence"/>
</dbReference>
<dbReference type="EMBL" id="JJPR01000090">
    <property type="protein sequence ID" value="KKG86486.1"/>
    <property type="molecule type" value="Genomic_DNA"/>
</dbReference>
<evidence type="ECO:0000313" key="54">
    <source>
        <dbReference type="Proteomes" id="UP000034279"/>
    </source>
</evidence>
<dbReference type="Proteomes" id="UP000034424">
    <property type="component" value="Unassembled WGS sequence"/>
</dbReference>
<evidence type="ECO:0000313" key="55">
    <source>
        <dbReference type="Proteomes" id="UP000034298"/>
    </source>
</evidence>
<evidence type="ECO:0000313" key="26">
    <source>
        <dbReference type="EMBL" id="KKH06385.1"/>
    </source>
</evidence>
<evidence type="ECO:0000313" key="53">
    <source>
        <dbReference type="Proteomes" id="UP000034259"/>
    </source>
</evidence>
<evidence type="ECO:0000313" key="50">
    <source>
        <dbReference type="Proteomes" id="UP000034227"/>
    </source>
</evidence>
<evidence type="ECO:0000313" key="23">
    <source>
        <dbReference type="EMBL" id="KKH00768.1"/>
    </source>
</evidence>
<dbReference type="EMBL" id="JJPS01000192">
    <property type="protein sequence ID" value="KKG86348.1"/>
    <property type="molecule type" value="Genomic_DNA"/>
</dbReference>
<evidence type="ECO:0000313" key="6">
    <source>
        <dbReference type="EMBL" id="KKG38811.1"/>
    </source>
</evidence>
<dbReference type="EMBL" id="JJPK01000113">
    <property type="protein sequence ID" value="KKG58749.1"/>
    <property type="molecule type" value="Genomic_DNA"/>
</dbReference>
<evidence type="ECO:0000313" key="68">
    <source>
        <dbReference type="Proteomes" id="UP000034672"/>
    </source>
</evidence>
<evidence type="ECO:0000313" key="9">
    <source>
        <dbReference type="EMBL" id="KKG47781.1"/>
    </source>
</evidence>
<evidence type="ECO:0000313" key="20">
    <source>
        <dbReference type="EMBL" id="KKG86348.1"/>
    </source>
</evidence>
<evidence type="ECO:0000313" key="51">
    <source>
        <dbReference type="Proteomes" id="UP000034243"/>
    </source>
</evidence>
<gene>
    <name evidence="5" type="ORF">DU30_13055</name>
    <name evidence="11" type="ORF">DU33_08120</name>
    <name evidence="2" type="ORF">DU34_06685</name>
    <name evidence="6" type="ORF">DU35_11500</name>
    <name evidence="10" type="ORF">DU36_04225</name>
    <name evidence="34" type="ORF">DU37_05270</name>
    <name evidence="9" type="ORF">DU38_05145</name>
    <name evidence="8" type="ORF">DU39_05000</name>
    <name evidence="7" type="ORF">DU41_16240</name>
    <name evidence="28" type="ORF">DU42_07635</name>
    <name evidence="16" type="ORF">DU43_05540</name>
    <name evidence="29" type="ORF">DU44_08405</name>
    <name evidence="12" type="ORF">DU45_08070</name>
    <name evidence="15" type="ORF">DU46_00715</name>
    <name evidence="1" type="ORF">DU47_12945</name>
    <name evidence="31" type="ORF">DU48_05070</name>
    <name evidence="4" type="ORF">DU49_04175</name>
    <name evidence="27" type="ORF">DU51_19000</name>
    <name evidence="3" type="ORF">DU52_04790</name>
    <name evidence="18" type="ORF">DU55_08655</name>
    <name evidence="25" type="ORF">DU56_07630</name>
    <name evidence="21" type="ORF">DU57_05500</name>
    <name evidence="33" type="ORF">DU58_02635</name>
    <name evidence="20" type="ORF">DU59_10575</name>
    <name evidence="32" type="ORF">DU60_07980</name>
    <name evidence="19" type="ORF">DU61_04775</name>
    <name evidence="26" type="ORF">DU62_17610</name>
    <name evidence="17" type="ORF">DU63_14395</name>
    <name evidence="14" type="ORF">DU64_12510</name>
    <name evidence="30" type="ORF">DU65_08575</name>
    <name evidence="23" type="ORF">DU66_08005</name>
    <name evidence="13" type="ORF">DU67_14450</name>
    <name evidence="24" type="ORF">DU68_04660</name>
    <name evidence="22" type="ORF">DU69_02065</name>
    <name evidence="35" type="ORF">DU71_07375</name>
    <name evidence="36" type="ORF">DU72_07555</name>
    <name evidence="37" type="ORF">DU74_06220</name>
    <name evidence="38" type="ORF">DU80_07160</name>
</gene>
<dbReference type="Proteomes" id="UP000034064">
    <property type="component" value="Unassembled WGS sequence"/>
</dbReference>
<dbReference type="Proteomes" id="UP000034338">
    <property type="component" value="Unassembled WGS sequence"/>
</dbReference>
<evidence type="ECO:0000313" key="33">
    <source>
        <dbReference type="EMBL" id="KKH25383.1"/>
    </source>
</evidence>
<dbReference type="Proteomes" id="UP000034409">
    <property type="component" value="Unassembled WGS sequence"/>
</dbReference>
<dbReference type="Proteomes" id="UP000034468">
    <property type="component" value="Unassembled WGS sequence"/>
</dbReference>
<dbReference type="Proteomes" id="UP000034672">
    <property type="component" value="Unassembled WGS sequence"/>
</dbReference>
<dbReference type="EMBL" id="JJPN01000144">
    <property type="protein sequence ID" value="KKG68947.1"/>
    <property type="molecule type" value="Genomic_DNA"/>
</dbReference>
<dbReference type="Proteomes" id="UP000033835">
    <property type="component" value="Unassembled WGS sequence"/>
</dbReference>
<evidence type="ECO:0000313" key="71">
    <source>
        <dbReference type="Proteomes" id="UP000034820"/>
    </source>
</evidence>
<dbReference type="EMBL" id="JJPD01000145">
    <property type="protein sequence ID" value="KKG38811.1"/>
    <property type="molecule type" value="Genomic_DNA"/>
</dbReference>
<evidence type="ECO:0000313" key="18">
    <source>
        <dbReference type="EMBL" id="KKG77082.1"/>
    </source>
</evidence>
<dbReference type="PATRIC" id="fig|2209.39.peg.1132"/>
<dbReference type="Proteomes" id="UP000034195">
    <property type="component" value="Unassembled WGS sequence"/>
</dbReference>
<dbReference type="EMBL" id="JJPO01000010">
    <property type="protein sequence ID" value="KKG76551.1"/>
    <property type="molecule type" value="Genomic_DNA"/>
</dbReference>
<evidence type="ECO:0000313" key="69">
    <source>
        <dbReference type="Proteomes" id="UP000034733"/>
    </source>
</evidence>
<dbReference type="AlphaFoldDB" id="A0A0F8FKH9"/>
<dbReference type="Proteomes" id="UP000034243">
    <property type="component" value="Unassembled WGS sequence"/>
</dbReference>
<evidence type="ECO:0000313" key="46">
    <source>
        <dbReference type="Proteomes" id="UP000034074"/>
    </source>
</evidence>
<dbReference type="EMBL" id="JJQA01000117">
    <property type="protein sequence ID" value="KKH13509.1"/>
    <property type="molecule type" value="Genomic_DNA"/>
</dbReference>
<evidence type="ECO:0000313" key="22">
    <source>
        <dbReference type="EMBL" id="KKG87404.1"/>
    </source>
</evidence>
<accession>A0A0F8FKH9</accession>
<dbReference type="Proteomes" id="UP000034253">
    <property type="component" value="Unassembled WGS sequence"/>
</dbReference>
<dbReference type="EMBL" id="JJPB01000086">
    <property type="protein sequence ID" value="KKG31029.1"/>
    <property type="molecule type" value="Genomic_DNA"/>
</dbReference>
<evidence type="ECO:0000313" key="70">
    <source>
        <dbReference type="Proteomes" id="UP000034817"/>
    </source>
</evidence>
<evidence type="ECO:0000313" key="65">
    <source>
        <dbReference type="Proteomes" id="UP000034578"/>
    </source>
</evidence>
<evidence type="ECO:0000313" key="5">
    <source>
        <dbReference type="EMBL" id="KKG36936.1"/>
    </source>
</evidence>
<dbReference type="EMBL" id="JJPT01000164">
    <property type="protein sequence ID" value="KKG87404.1"/>
    <property type="molecule type" value="Genomic_DNA"/>
</dbReference>
<evidence type="ECO:0000313" key="61">
    <source>
        <dbReference type="Proteomes" id="UP000034450"/>
    </source>
</evidence>
<dbReference type="Proteomes" id="UP000033987">
    <property type="component" value="Unassembled WGS sequence"/>
</dbReference>
<evidence type="ECO:0000313" key="37">
    <source>
        <dbReference type="EMBL" id="KKH58457.1"/>
    </source>
</evidence>
<evidence type="ECO:0000313" key="12">
    <source>
        <dbReference type="EMBL" id="KKG58749.1"/>
    </source>
</evidence>
<evidence type="ECO:0000313" key="10">
    <source>
        <dbReference type="EMBL" id="KKG55244.1"/>
    </source>
</evidence>
<evidence type="ECO:0000313" key="16">
    <source>
        <dbReference type="EMBL" id="KKG75452.1"/>
    </source>
</evidence>
<evidence type="ECO:0000313" key="19">
    <source>
        <dbReference type="EMBL" id="KKG80866.1"/>
    </source>
</evidence>
<dbReference type="EMBL" id="JJOU01000121">
    <property type="protein sequence ID" value="KKG13397.1"/>
    <property type="molecule type" value="Genomic_DNA"/>
</dbReference>
<dbReference type="EMBL" id="JJPH01000022">
    <property type="protein sequence ID" value="KKG55244.1"/>
    <property type="molecule type" value="Genomic_DNA"/>
</dbReference>
<evidence type="ECO:0000313" key="15">
    <source>
        <dbReference type="EMBL" id="KKG68947.1"/>
    </source>
</evidence>
<dbReference type="EMBL" id="JJPE01000168">
    <property type="protein sequence ID" value="KKG39404.1"/>
    <property type="molecule type" value="Genomic_DNA"/>
</dbReference>
<dbReference type="Proteomes" id="UP000034578">
    <property type="component" value="Unassembled WGS sequence"/>
</dbReference>
<evidence type="ECO:0000313" key="1">
    <source>
        <dbReference type="EMBL" id="KKG06157.1"/>
    </source>
</evidence>
<evidence type="ECO:0000313" key="44">
    <source>
        <dbReference type="Proteomes" id="UP000034047"/>
    </source>
</evidence>
<dbReference type="Proteomes" id="UP000034450">
    <property type="component" value="Unassembled WGS sequence"/>
</dbReference>
<reference evidence="39 40" key="1">
    <citation type="journal article" date="2015" name="ISME J.">
        <title>Genomic and phenotypic differentiation among Methanosarcina mazei populations from Columbia River sediment.</title>
        <authorList>
            <person name="Youngblut N.D."/>
            <person name="Wirth J.S."/>
            <person name="Henriksen J.R."/>
            <person name="Smith M."/>
            <person name="Simon H."/>
            <person name="Metcalf W.W."/>
            <person name="Whitaker R.J."/>
        </authorList>
    </citation>
    <scope>NUCLEOTIDE SEQUENCE [LARGE SCALE GENOMIC DNA]</scope>
    <source>
        <strain evidence="29 45">1.F.A.1A.3</strain>
        <strain evidence="31 69">1.F.A.1B.3</strain>
        <strain evidence="30 42">1.F.A.1B.4</strain>
        <strain evidence="33 50">1.F.A.2.8</strain>
        <strain evidence="32 72">1.F.M.0.5</strain>
        <strain evidence="34 56">1.H.A.0.1</strain>
        <strain evidence="35 68">1.H.A.1A.4</strain>
        <strain evidence="36 53">1.H.A.2.1</strain>
        <strain evidence="37 61">1.H.A.2.6</strain>
        <strain evidence="38 48">1.H.M.2.1</strain>
        <strain evidence="1 65">2.F.A.2.4</strain>
        <strain evidence="2 44">2.F.T.2.6</strain>
        <strain evidence="3 58">3.F.A.1A.1</strain>
        <strain evidence="4 40">3.F.A.1A.3</strain>
        <strain evidence="5 55">3.F.A.1B.1</strain>
        <strain evidence="6 64">3.F.A.2.12</strain>
        <strain evidence="7 67">3.F.A.2.3</strain>
        <strain evidence="8 47">3.F.A.2.5</strain>
        <strain evidence="9 49">3.F.A.2.6</strain>
        <strain evidence="10 51">3.F.A.2.7</strain>
        <strain evidence="11">3.F.T.1A.1</strain>
        <strain evidence="14 54">3.F.T.1A.2</strain>
        <strain evidence="12 63">3.F.T.1A.4</strain>
        <strain evidence="13 60">3.F.T.2.1</strain>
        <strain evidence="16">3.H.A.1A.1</strain>
        <strain evidence="15 46">3.H.A.1A.2</strain>
        <strain evidence="17 43">3.H.A.2.1</strain>
        <strain evidence="18 70">3.H.A.2.4</strain>
        <strain evidence="19 41">3.H.A.2.5</strain>
        <strain evidence="21 74">3.H.A.2.6</strain>
        <strain evidence="20 59">3.H.A.2.8</strain>
        <strain evidence="22 66">3.H.M.1A.1</strain>
        <strain evidence="23 62">3.H.M.1B.1</strain>
        <strain evidence="24 39">3.H.M.1B.2</strain>
        <strain evidence="25 52">3.H.M.1B.5</strain>
        <strain evidence="28 57">3.H.M.2.7</strain>
        <strain evidence="27 71">3.H.T.1A.1</strain>
        <strain evidence="26 73">3.H.T.1A.2</strain>
    </source>
</reference>
<evidence type="ECO:0000313" key="17">
    <source>
        <dbReference type="EMBL" id="KKG76551.1"/>
    </source>
</evidence>
<evidence type="ECO:0000313" key="74">
    <source>
        <dbReference type="Proteomes" id="UP000034950"/>
    </source>
</evidence>
<evidence type="ECO:0000313" key="73">
    <source>
        <dbReference type="Proteomes" id="UP000034944"/>
    </source>
</evidence>
<sequence length="70" mass="8124">MFSIWFSSVFFLVTEIIDSTNKVDNAWLDLMLNLKPEAERPTLLMTAIKGRPRRKLISQKTDIAKVNLEK</sequence>
<evidence type="ECO:0000313" key="64">
    <source>
        <dbReference type="Proteomes" id="UP000034577"/>
    </source>
</evidence>
<evidence type="ECO:0000313" key="57">
    <source>
        <dbReference type="Proteomes" id="UP000034387"/>
    </source>
</evidence>
<evidence type="ECO:0000313" key="27">
    <source>
        <dbReference type="EMBL" id="KKH08801.1"/>
    </source>
</evidence>
<dbReference type="Proteomes" id="UP000034577">
    <property type="component" value="Unassembled WGS sequence"/>
</dbReference>
<dbReference type="Proteomes" id="UP000034227">
    <property type="component" value="Unassembled WGS sequence"/>
</dbReference>
<dbReference type="Proteomes" id="UP000034921">
    <property type="component" value="Unassembled WGS sequence"/>
</dbReference>
<evidence type="ECO:0000313" key="35">
    <source>
        <dbReference type="EMBL" id="KKH40108.1"/>
    </source>
</evidence>
<evidence type="ECO:0000313" key="24">
    <source>
        <dbReference type="EMBL" id="KKH03004.1"/>
    </source>
</evidence>
<dbReference type="EMBL" id="JJPZ01000158">
    <property type="protein sequence ID" value="KKH06385.1"/>
    <property type="molecule type" value="Genomic_DNA"/>
</dbReference>
<dbReference type="EMBL" id="JJPF01000002">
    <property type="protein sequence ID" value="KKG46975.1"/>
    <property type="molecule type" value="Genomic_DNA"/>
</dbReference>
<dbReference type="EMBL" id="JJQN01000116">
    <property type="protein sequence ID" value="KKH58457.1"/>
    <property type="molecule type" value="Genomic_DNA"/>
</dbReference>
<evidence type="ECO:0000313" key="28">
    <source>
        <dbReference type="EMBL" id="KKH10480.1"/>
    </source>
</evidence>
<proteinExistence type="predicted"/>
<evidence type="ECO:0000313" key="34">
    <source>
        <dbReference type="EMBL" id="KKH33156.1"/>
    </source>
</evidence>
<evidence type="ECO:0000313" key="52">
    <source>
        <dbReference type="Proteomes" id="UP000034253"/>
    </source>
</evidence>
<dbReference type="EMBL" id="JJQC01000073">
    <property type="protein sequence ID" value="KKH21981.1"/>
    <property type="molecule type" value="Genomic_DNA"/>
</dbReference>
<evidence type="ECO:0000313" key="66">
    <source>
        <dbReference type="Proteomes" id="UP000034657"/>
    </source>
</evidence>
<dbReference type="EMBL" id="JJPX01000079">
    <property type="protein sequence ID" value="KKH10480.1"/>
    <property type="molecule type" value="Genomic_DNA"/>
</dbReference>
<evidence type="ECO:0000313" key="58">
    <source>
        <dbReference type="Proteomes" id="UP000034399"/>
    </source>
</evidence>
<dbReference type="EMBL" id="JJPQ01000103">
    <property type="protein sequence ID" value="KKG80866.1"/>
    <property type="molecule type" value="Genomic_DNA"/>
</dbReference>
<dbReference type="Proteomes" id="UP000034001">
    <property type="component" value="Unassembled WGS sequence"/>
</dbReference>
<dbReference type="EMBL" id="JJPM01000144">
    <property type="protein sequence ID" value="KKG75452.1"/>
    <property type="molecule type" value="Genomic_DNA"/>
</dbReference>
<dbReference type="EMBL" id="JJPW01000012">
    <property type="protein sequence ID" value="KKH03626.1"/>
    <property type="molecule type" value="Genomic_DNA"/>
</dbReference>
<dbReference type="Proteomes" id="UP000033878">
    <property type="component" value="Unassembled WGS sequence"/>
</dbReference>
<evidence type="ECO:0000313" key="31">
    <source>
        <dbReference type="EMBL" id="KKH22586.1"/>
    </source>
</evidence>
<evidence type="ECO:0000313" key="60">
    <source>
        <dbReference type="Proteomes" id="UP000034424"/>
    </source>
</evidence>
<evidence type="ECO:0000313" key="2">
    <source>
        <dbReference type="EMBL" id="KKG13397.1"/>
    </source>
</evidence>
<evidence type="ECO:0000313" key="4">
    <source>
        <dbReference type="EMBL" id="KKG31029.1"/>
    </source>
</evidence>
<dbReference type="Proteomes" id="UP000034152">
    <property type="component" value="Unassembled WGS sequence"/>
</dbReference>
<dbReference type="Proteomes" id="UP000034566">
    <property type="component" value="Unassembled WGS sequence"/>
</dbReference>
<evidence type="ECO:0000313" key="43">
    <source>
        <dbReference type="Proteomes" id="UP000034001"/>
    </source>
</evidence>
<evidence type="ECO:0000313" key="14">
    <source>
        <dbReference type="EMBL" id="KKG63514.1"/>
    </source>
</evidence>
<evidence type="ECO:0000313" key="48">
    <source>
        <dbReference type="Proteomes" id="UP000034152"/>
    </source>
</evidence>
<evidence type="ECO:0000313" key="72">
    <source>
        <dbReference type="Proteomes" id="UP000034921"/>
    </source>
</evidence>
<evidence type="ECO:0000313" key="11">
    <source>
        <dbReference type="EMBL" id="KKG55840.1"/>
    </source>
</evidence>
<dbReference type="Proteomes" id="UP000034279">
    <property type="component" value="Unassembled WGS sequence"/>
</dbReference>
<dbReference type="Proteomes" id="UP000034298">
    <property type="component" value="Unassembled WGS sequence"/>
</dbReference>
<comment type="caution">
    <text evidence="3">The sequence shown here is derived from an EMBL/GenBank/DDBJ whole genome shotgun (WGS) entry which is preliminary data.</text>
</comment>
<dbReference type="EMBL" id="JJPP01000137">
    <property type="protein sequence ID" value="KKG77082.1"/>
    <property type="molecule type" value="Genomic_DNA"/>
</dbReference>
<name>A0A0F8FKH9_METMZ</name>
<evidence type="ECO:0000313" key="62">
    <source>
        <dbReference type="Proteomes" id="UP000034468"/>
    </source>
</evidence>
<dbReference type="EMBL" id="JJPJ01000053">
    <property type="protein sequence ID" value="KKG63514.1"/>
    <property type="molecule type" value="Genomic_DNA"/>
</dbReference>
<dbReference type="EMBL" id="JJQU01000093">
    <property type="protein sequence ID" value="KKH86899.1"/>
    <property type="molecule type" value="Genomic_DNA"/>
</dbReference>
<evidence type="ECO:0000313" key="39">
    <source>
        <dbReference type="Proteomes" id="UP000033835"/>
    </source>
</evidence>
<dbReference type="Proteomes" id="UP000034399">
    <property type="component" value="Unassembled WGS sequence"/>
</dbReference>